<feature type="compositionally biased region" description="Polar residues" evidence="1">
    <location>
        <begin position="491"/>
        <end position="500"/>
    </location>
</feature>
<dbReference type="PANTHER" id="PTHR31973:SF187">
    <property type="entry name" value="MUTATOR TRANSPOSASE MUDRA PROTEIN"/>
    <property type="match status" value="1"/>
</dbReference>
<keyword evidence="4" id="KW-1185">Reference proteome</keyword>
<comment type="caution">
    <text evidence="3">The sequence shown here is derived from an EMBL/GenBank/DDBJ whole genome shotgun (WGS) entry which is preliminary data.</text>
</comment>
<dbReference type="Proteomes" id="UP001180020">
    <property type="component" value="Unassembled WGS sequence"/>
</dbReference>
<protein>
    <recommendedName>
        <fullName evidence="2">Transposase MuDR plant domain-containing protein</fullName>
    </recommendedName>
</protein>
<feature type="region of interest" description="Disordered" evidence="1">
    <location>
        <begin position="156"/>
        <end position="190"/>
    </location>
</feature>
<dbReference type="PANTHER" id="PTHR31973">
    <property type="entry name" value="POLYPROTEIN, PUTATIVE-RELATED"/>
    <property type="match status" value="1"/>
</dbReference>
<reference evidence="3" key="2">
    <citation type="submission" date="2023-06" db="EMBL/GenBank/DDBJ databases">
        <authorList>
            <person name="Ma L."/>
            <person name="Liu K.-W."/>
            <person name="Li Z."/>
            <person name="Hsiao Y.-Y."/>
            <person name="Qi Y."/>
            <person name="Fu T."/>
            <person name="Tang G."/>
            <person name="Zhang D."/>
            <person name="Sun W.-H."/>
            <person name="Liu D.-K."/>
            <person name="Li Y."/>
            <person name="Chen G.-Z."/>
            <person name="Liu X.-D."/>
            <person name="Liao X.-Y."/>
            <person name="Jiang Y.-T."/>
            <person name="Yu X."/>
            <person name="Hao Y."/>
            <person name="Huang J."/>
            <person name="Zhao X.-W."/>
            <person name="Ke S."/>
            <person name="Chen Y.-Y."/>
            <person name="Wu W.-L."/>
            <person name="Hsu J.-L."/>
            <person name="Lin Y.-F."/>
            <person name="Huang M.-D."/>
            <person name="Li C.-Y."/>
            <person name="Huang L."/>
            <person name="Wang Z.-W."/>
            <person name="Zhao X."/>
            <person name="Zhong W.-Y."/>
            <person name="Peng D.-H."/>
            <person name="Ahmad S."/>
            <person name="Lan S."/>
            <person name="Zhang J.-S."/>
            <person name="Tsai W.-C."/>
            <person name="Van De Peer Y."/>
            <person name="Liu Z.-J."/>
        </authorList>
    </citation>
    <scope>NUCLEOTIDE SEQUENCE</scope>
    <source>
        <strain evidence="3">CP</strain>
        <tissue evidence="3">Leaves</tissue>
    </source>
</reference>
<name>A0AAV9ESK7_ACOCL</name>
<dbReference type="AlphaFoldDB" id="A0AAV9ESK7"/>
<feature type="compositionally biased region" description="Acidic residues" evidence="1">
    <location>
        <begin position="162"/>
        <end position="187"/>
    </location>
</feature>
<evidence type="ECO:0000313" key="3">
    <source>
        <dbReference type="EMBL" id="KAK1315954.1"/>
    </source>
</evidence>
<gene>
    <name evidence="3" type="ORF">QJS10_CPA05g00834</name>
</gene>
<accession>A0AAV9ESK7</accession>
<reference evidence="3" key="1">
    <citation type="journal article" date="2023" name="Nat. Commun.">
        <title>Diploid and tetraploid genomes of Acorus and the evolution of monocots.</title>
        <authorList>
            <person name="Ma L."/>
            <person name="Liu K.W."/>
            <person name="Li Z."/>
            <person name="Hsiao Y.Y."/>
            <person name="Qi Y."/>
            <person name="Fu T."/>
            <person name="Tang G.D."/>
            <person name="Zhang D."/>
            <person name="Sun W.H."/>
            <person name="Liu D.K."/>
            <person name="Li Y."/>
            <person name="Chen G.Z."/>
            <person name="Liu X.D."/>
            <person name="Liao X.Y."/>
            <person name="Jiang Y.T."/>
            <person name="Yu X."/>
            <person name="Hao Y."/>
            <person name="Huang J."/>
            <person name="Zhao X.W."/>
            <person name="Ke S."/>
            <person name="Chen Y.Y."/>
            <person name="Wu W.L."/>
            <person name="Hsu J.L."/>
            <person name="Lin Y.F."/>
            <person name="Huang M.D."/>
            <person name="Li C.Y."/>
            <person name="Huang L."/>
            <person name="Wang Z.W."/>
            <person name="Zhao X."/>
            <person name="Zhong W.Y."/>
            <person name="Peng D.H."/>
            <person name="Ahmad S."/>
            <person name="Lan S."/>
            <person name="Zhang J.S."/>
            <person name="Tsai W.C."/>
            <person name="Van de Peer Y."/>
            <person name="Liu Z.J."/>
        </authorList>
    </citation>
    <scope>NUCLEOTIDE SEQUENCE</scope>
    <source>
        <strain evidence="3">CP</strain>
    </source>
</reference>
<dbReference type="EMBL" id="JAUJYO010000005">
    <property type="protein sequence ID" value="KAK1315954.1"/>
    <property type="molecule type" value="Genomic_DNA"/>
</dbReference>
<feature type="domain" description="Transposase MuDR plant" evidence="2">
    <location>
        <begin position="250"/>
        <end position="313"/>
    </location>
</feature>
<dbReference type="InterPro" id="IPR004332">
    <property type="entry name" value="Transposase_MuDR"/>
</dbReference>
<organism evidence="3 4">
    <name type="scientific">Acorus calamus</name>
    <name type="common">Sweet flag</name>
    <dbReference type="NCBI Taxonomy" id="4465"/>
    <lineage>
        <taxon>Eukaryota</taxon>
        <taxon>Viridiplantae</taxon>
        <taxon>Streptophyta</taxon>
        <taxon>Embryophyta</taxon>
        <taxon>Tracheophyta</taxon>
        <taxon>Spermatophyta</taxon>
        <taxon>Magnoliopsida</taxon>
        <taxon>Liliopsida</taxon>
        <taxon>Acoraceae</taxon>
        <taxon>Acorus</taxon>
    </lineage>
</organism>
<evidence type="ECO:0000256" key="1">
    <source>
        <dbReference type="SAM" id="MobiDB-lite"/>
    </source>
</evidence>
<feature type="compositionally biased region" description="Low complexity" evidence="1">
    <location>
        <begin position="503"/>
        <end position="520"/>
    </location>
</feature>
<dbReference type="Pfam" id="PF03108">
    <property type="entry name" value="DBD_Tnp_Mut"/>
    <property type="match status" value="1"/>
</dbReference>
<proteinExistence type="predicted"/>
<evidence type="ECO:0000313" key="4">
    <source>
        <dbReference type="Proteomes" id="UP001180020"/>
    </source>
</evidence>
<feature type="compositionally biased region" description="Basic residues" evidence="1">
    <location>
        <begin position="419"/>
        <end position="430"/>
    </location>
</feature>
<feature type="region of interest" description="Disordered" evidence="1">
    <location>
        <begin position="418"/>
        <end position="530"/>
    </location>
</feature>
<evidence type="ECO:0000259" key="2">
    <source>
        <dbReference type="Pfam" id="PF03108"/>
    </source>
</evidence>
<sequence>MDEDTIFKVTFVHDGYWKEVKSSNGLKYVEGRQFTEKLDADKIAMIDLWEDIGPWSRSTNPARVTFTYMLPNVLPRQYVEIGSDAKLLEIFFQNRRTKKFTLYVVHPKDVAPAPSISHATTSYIDFEGVDMQDFQQEIQCAVDELHVVDELFGGQEERLLVESEDDEPETEKEYEDVDAEKEDEEEGDSHPMEGVLVQGVFEPTEGVPEEDKEPEDEEPLLDYGSLSEHELEAEQFEGQFIEVDSESPNMIVGSRFSSVQHFRYALKQHCVINEFAVKYIKNERNRVTAKCRVADCSWRIHASELQDHVTFEVRTLNDIHSCTSVNKVGNEMATSGWLAQKIVPIIHRTPELGASKLKNEIQTKYNLTLPYSRVLKARGKAVDLEMFRKSYAHAIGPMPSSDEWAKIDVPFIVGPPKIVKPRGRPRKNRIKNPDEKKKRRHVCTRCKEVGHHKNSCKNAISDRPISEGSGRGRGRGRGNGRGMGRGRGGRSTASTSQAGPLNSEGSSMGGHPSMSMGEGSNMRGNEATLRGTQNSWTGMNVEASGGNCQGLANIGAFNTQSEMGDSTINIQSMRAQTEMGGVSLTVGEINTVASSKQMGSSRWFSTHVLCRLKVFRTMLDAHILVHIHRNSSDH</sequence>